<keyword evidence="5" id="KW-1185">Reference proteome</keyword>
<dbReference type="RefSeq" id="WP_176278986.1">
    <property type="nucleotide sequence ID" value="NZ_JABWMH010000002.1"/>
</dbReference>
<dbReference type="GO" id="GO:0016787">
    <property type="term" value="F:hydrolase activity"/>
    <property type="evidence" value="ECO:0007669"/>
    <property type="project" value="UniProtKB-KW"/>
</dbReference>
<dbReference type="Gene3D" id="3.40.710.10">
    <property type="entry name" value="DD-peptidase/beta-lactamase superfamily"/>
    <property type="match status" value="1"/>
</dbReference>
<dbReference type="InterPro" id="IPR000871">
    <property type="entry name" value="Beta-lactam_class-A"/>
</dbReference>
<accession>A0ABX2N1B1</accession>
<evidence type="ECO:0000259" key="3">
    <source>
        <dbReference type="Pfam" id="PF13354"/>
    </source>
</evidence>
<feature type="domain" description="Beta-lactamase class A catalytic" evidence="3">
    <location>
        <begin position="152"/>
        <end position="359"/>
    </location>
</feature>
<organism evidence="4 5">
    <name type="scientific">Parasphingorhabdus flavimaris</name>
    <dbReference type="NCBI Taxonomy" id="266812"/>
    <lineage>
        <taxon>Bacteria</taxon>
        <taxon>Pseudomonadati</taxon>
        <taxon>Pseudomonadota</taxon>
        <taxon>Alphaproteobacteria</taxon>
        <taxon>Sphingomonadales</taxon>
        <taxon>Sphingomonadaceae</taxon>
        <taxon>Parasphingorhabdus</taxon>
    </lineage>
</organism>
<protein>
    <submittedName>
        <fullName evidence="4">Serine hydrolase</fullName>
    </submittedName>
</protein>
<evidence type="ECO:0000313" key="5">
    <source>
        <dbReference type="Proteomes" id="UP000652427"/>
    </source>
</evidence>
<proteinExistence type="predicted"/>
<keyword evidence="4" id="KW-0378">Hydrolase</keyword>
<name>A0ABX2N1B1_9SPHN</name>
<dbReference type="EMBL" id="JABWMH010000002">
    <property type="protein sequence ID" value="NVD27462.1"/>
    <property type="molecule type" value="Genomic_DNA"/>
</dbReference>
<dbReference type="Pfam" id="PF13354">
    <property type="entry name" value="Beta-lactamase2"/>
    <property type="match status" value="1"/>
</dbReference>
<dbReference type="PANTHER" id="PTHR35333:SF5">
    <property type="entry name" value="CONSERVED LIPOPROTEIN LPQF-RELATED"/>
    <property type="match status" value="1"/>
</dbReference>
<comment type="caution">
    <text evidence="4">The sequence shown here is derived from an EMBL/GenBank/DDBJ whole genome shotgun (WGS) entry which is preliminary data.</text>
</comment>
<dbReference type="PANTHER" id="PTHR35333">
    <property type="entry name" value="BETA-LACTAMASE"/>
    <property type="match status" value="1"/>
</dbReference>
<sequence length="435" mass="47553">MRLLYIFALALLFGSSPFAREQAFAQAGASVSPQLSQRANDVLRLLQGEMIEEQAFDENFRNAVPPEQFRALTRQVVTQQGQPLEIASIAPRSPNSAVIKVRFEKSIGTINIDLENAPPHRLSGLLLTGFEAGGNSLDEVMAAIDALPGRQGVLVQQLDGSDRPPLAALDPDGRHAIASSVKLYILAELDRAVRAGERQWSDVVRLGPKSHPSGISQNWPDGSPATLHTLATLMISISDNSATDTLIRVIGQDRLAGIVKATGHHEPEELRPFLMTRQASALKMPVHASRRAAFLAAGPAEREDLLAGYDSALTIDSIDPRILTSKPRHIDQLEWFASVTDMVRLLAYLHRNMSAESRAILAINPGIGQDAADKWDYFGYKGGSEPGVLSYNFLLRSKTGKEYAVSVNWNNEEQSLQESELLALTTRLINLLAEQ</sequence>
<feature type="chain" id="PRO_5045303493" evidence="2">
    <location>
        <begin position="20"/>
        <end position="435"/>
    </location>
</feature>
<feature type="signal peptide" evidence="2">
    <location>
        <begin position="1"/>
        <end position="19"/>
    </location>
</feature>
<keyword evidence="2" id="KW-0732">Signal</keyword>
<evidence type="ECO:0000313" key="4">
    <source>
        <dbReference type="EMBL" id="NVD27462.1"/>
    </source>
</evidence>
<dbReference type="InterPro" id="IPR012338">
    <property type="entry name" value="Beta-lactam/transpept-like"/>
</dbReference>
<dbReference type="Proteomes" id="UP000652427">
    <property type="component" value="Unassembled WGS sequence"/>
</dbReference>
<reference evidence="4 5" key="1">
    <citation type="submission" date="2020-06" db="EMBL/GenBank/DDBJ databases">
        <authorList>
            <person name="Kim S.-J."/>
            <person name="Park S.-J."/>
        </authorList>
    </citation>
    <scope>NUCLEOTIDE SEQUENCE [LARGE SCALE GENOMIC DNA]</scope>
    <source>
        <strain evidence="4 5">SW-151</strain>
    </source>
</reference>
<evidence type="ECO:0000256" key="1">
    <source>
        <dbReference type="ARBA" id="ARBA00001526"/>
    </source>
</evidence>
<evidence type="ECO:0000256" key="2">
    <source>
        <dbReference type="SAM" id="SignalP"/>
    </source>
</evidence>
<dbReference type="InterPro" id="IPR045155">
    <property type="entry name" value="Beta-lactam_cat"/>
</dbReference>
<comment type="catalytic activity">
    <reaction evidence="1">
        <text>a beta-lactam + H2O = a substituted beta-amino acid</text>
        <dbReference type="Rhea" id="RHEA:20401"/>
        <dbReference type="ChEBI" id="CHEBI:15377"/>
        <dbReference type="ChEBI" id="CHEBI:35627"/>
        <dbReference type="ChEBI" id="CHEBI:140347"/>
        <dbReference type="EC" id="3.5.2.6"/>
    </reaction>
</comment>
<dbReference type="SUPFAM" id="SSF56601">
    <property type="entry name" value="beta-lactamase/transpeptidase-like"/>
    <property type="match status" value="1"/>
</dbReference>
<gene>
    <name evidence="4" type="ORF">HUO14_06035</name>
</gene>